<keyword evidence="12" id="KW-1185">Reference proteome</keyword>
<evidence type="ECO:0000256" key="4">
    <source>
        <dbReference type="ARBA" id="ARBA00022679"/>
    </source>
</evidence>
<evidence type="ECO:0000256" key="6">
    <source>
        <dbReference type="ARBA" id="ARBA00022777"/>
    </source>
</evidence>
<feature type="region of interest" description="Disordered" evidence="9">
    <location>
        <begin position="609"/>
        <end position="631"/>
    </location>
</feature>
<dbReference type="PROSITE" id="PS50011">
    <property type="entry name" value="PROTEIN_KINASE_DOM"/>
    <property type="match status" value="2"/>
</dbReference>
<comment type="caution">
    <text evidence="11">The sequence shown here is derived from an EMBL/GenBank/DDBJ whole genome shotgun (WGS) entry which is preliminary data.</text>
</comment>
<dbReference type="PANTHER" id="PTHR43289">
    <property type="entry name" value="MITOGEN-ACTIVATED PROTEIN KINASE KINASE KINASE 20-RELATED"/>
    <property type="match status" value="1"/>
</dbReference>
<dbReference type="SUPFAM" id="SSF56112">
    <property type="entry name" value="Protein kinase-like (PK-like)"/>
    <property type="match status" value="2"/>
</dbReference>
<dbReference type="AlphaFoldDB" id="A0A9P5MPH4"/>
<accession>A0A9P5MPH4</accession>
<evidence type="ECO:0000256" key="3">
    <source>
        <dbReference type="ARBA" id="ARBA00010886"/>
    </source>
</evidence>
<proteinExistence type="inferred from homology"/>
<dbReference type="Gene3D" id="1.10.510.10">
    <property type="entry name" value="Transferase(Phosphotransferase) domain 1"/>
    <property type="match status" value="2"/>
</dbReference>
<evidence type="ECO:0000256" key="9">
    <source>
        <dbReference type="SAM" id="MobiDB-lite"/>
    </source>
</evidence>
<dbReference type="SMART" id="SM00220">
    <property type="entry name" value="S_TKc"/>
    <property type="match status" value="1"/>
</dbReference>
<name>A0A9P5MPH4_9AGAM</name>
<sequence length="734" mass="85314">MPGLGVETDAGPHREIGGLFRTEIWWRDRYRDLEAHGYQLRPRYHPDWQPSWKRLGKDFFDTEDGQPTILRAAMDAVRMEDGRQVMLKKVLPEEGPYELLITQLFSSPGLKGDPKNNCVPLLDIVDLSQTGPDGKKIMVIPFLRPFKNPRFQTYGEFVAFFTQISEGLKFMHQRKVAHRDCTVNNIMLDPVGMYPEGYHPVKLNRSLDIKRRAKRHTRTERPPRYYLIDFGLSRRYPSRDALDDPLRGGDKTAPEHGRGGRCNPFCTDIYYLGNLVRTHFMKKYYGFGFMSELVDAMTDENPAQRPTIEEVVEMFDSIRCSLSTVKLRSTITSKSDPTIFTMFRHARQLTPSDFTFNLTSWSLRQSGSPFRATDRTESRTGTRLAGTLVKTEEWWRDHYYEIERHGYKLRSRYHPRWQPSWIGSKKDFYKVEDGQANITRAVMDAMRSSEDGLPVILKRVLPEDGPYELSISRRFSSKELAGDRRNHCTTLLDVIELEGPGSHKLMVSPLLRPFNSPRFQTFGEFVAFFSQICEGIQFMHERNVAHRDCTANNIMLDPSRMYPNGFHPVKIDRKRNFKGKATAYTRTQRPPRYLLIDFGLSRQYSSRDVVDDPLRGGDKSAPEHKSQRPSNPFDTDIYYIGNLVREKFIKKYRGFQFMEDLVAAMTRERPDERPHIEDVIRRFAVIRKSLSKTKLRSALTSKKLPRIICAAQEARQYVRTIQYILSRKASIPDP</sequence>
<keyword evidence="6 11" id="KW-0418">Kinase</keyword>
<protein>
    <submittedName>
        <fullName evidence="11">Kinase-like domain-containing protein</fullName>
    </submittedName>
</protein>
<evidence type="ECO:0000313" key="12">
    <source>
        <dbReference type="Proteomes" id="UP000759537"/>
    </source>
</evidence>
<evidence type="ECO:0000313" key="11">
    <source>
        <dbReference type="EMBL" id="KAF8471399.1"/>
    </source>
</evidence>
<dbReference type="EMBL" id="WHVB01000023">
    <property type="protein sequence ID" value="KAF8471399.1"/>
    <property type="molecule type" value="Genomic_DNA"/>
</dbReference>
<reference evidence="11" key="2">
    <citation type="journal article" date="2020" name="Nat. Commun.">
        <title>Large-scale genome sequencing of mycorrhizal fungi provides insights into the early evolution of symbiotic traits.</title>
        <authorList>
            <person name="Miyauchi S."/>
            <person name="Kiss E."/>
            <person name="Kuo A."/>
            <person name="Drula E."/>
            <person name="Kohler A."/>
            <person name="Sanchez-Garcia M."/>
            <person name="Morin E."/>
            <person name="Andreopoulos B."/>
            <person name="Barry K.W."/>
            <person name="Bonito G."/>
            <person name="Buee M."/>
            <person name="Carver A."/>
            <person name="Chen C."/>
            <person name="Cichocki N."/>
            <person name="Clum A."/>
            <person name="Culley D."/>
            <person name="Crous P.W."/>
            <person name="Fauchery L."/>
            <person name="Girlanda M."/>
            <person name="Hayes R.D."/>
            <person name="Keri Z."/>
            <person name="LaButti K."/>
            <person name="Lipzen A."/>
            <person name="Lombard V."/>
            <person name="Magnuson J."/>
            <person name="Maillard F."/>
            <person name="Murat C."/>
            <person name="Nolan M."/>
            <person name="Ohm R.A."/>
            <person name="Pangilinan J."/>
            <person name="Pereira M.F."/>
            <person name="Perotto S."/>
            <person name="Peter M."/>
            <person name="Pfister S."/>
            <person name="Riley R."/>
            <person name="Sitrit Y."/>
            <person name="Stielow J.B."/>
            <person name="Szollosi G."/>
            <person name="Zifcakova L."/>
            <person name="Stursova M."/>
            <person name="Spatafora J.W."/>
            <person name="Tedersoo L."/>
            <person name="Vaario L.M."/>
            <person name="Yamada A."/>
            <person name="Yan M."/>
            <person name="Wang P."/>
            <person name="Xu J."/>
            <person name="Bruns T."/>
            <person name="Baldrian P."/>
            <person name="Vilgalys R."/>
            <person name="Dunand C."/>
            <person name="Henrissat B."/>
            <person name="Grigoriev I.V."/>
            <person name="Hibbett D."/>
            <person name="Nagy L.G."/>
            <person name="Martin F.M."/>
        </authorList>
    </citation>
    <scope>NUCLEOTIDE SEQUENCE</scope>
    <source>
        <strain evidence="11">Prilba</strain>
    </source>
</reference>
<evidence type="ECO:0000256" key="7">
    <source>
        <dbReference type="ARBA" id="ARBA00022840"/>
    </source>
</evidence>
<keyword evidence="4" id="KW-0808">Transferase</keyword>
<dbReference type="GO" id="GO:0000922">
    <property type="term" value="C:spindle pole"/>
    <property type="evidence" value="ECO:0007669"/>
    <property type="project" value="UniProtKB-SubCell"/>
</dbReference>
<comment type="subcellular location">
    <subcellularLocation>
        <location evidence="1">Cytoplasm</location>
        <location evidence="1">Cytoskeleton</location>
        <location evidence="1">Microtubule organizing center</location>
        <location evidence="1">Centrosome</location>
    </subcellularLocation>
    <subcellularLocation>
        <location evidence="2">Cytoplasm</location>
        <location evidence="2">Cytoskeleton</location>
        <location evidence="2">Spindle pole</location>
    </subcellularLocation>
</comment>
<keyword evidence="8" id="KW-0963">Cytoplasm</keyword>
<evidence type="ECO:0000256" key="1">
    <source>
        <dbReference type="ARBA" id="ARBA00004300"/>
    </source>
</evidence>
<dbReference type="InterPro" id="IPR001245">
    <property type="entry name" value="Ser-Thr/Tyr_kinase_cat_dom"/>
</dbReference>
<dbReference type="Pfam" id="PF07714">
    <property type="entry name" value="PK_Tyr_Ser-Thr"/>
    <property type="match status" value="1"/>
</dbReference>
<feature type="domain" description="Protein kinase" evidence="10">
    <location>
        <begin position="49"/>
        <end position="371"/>
    </location>
</feature>
<reference evidence="11" key="1">
    <citation type="submission" date="2019-10" db="EMBL/GenBank/DDBJ databases">
        <authorList>
            <consortium name="DOE Joint Genome Institute"/>
            <person name="Kuo A."/>
            <person name="Miyauchi S."/>
            <person name="Kiss E."/>
            <person name="Drula E."/>
            <person name="Kohler A."/>
            <person name="Sanchez-Garcia M."/>
            <person name="Andreopoulos B."/>
            <person name="Barry K.W."/>
            <person name="Bonito G."/>
            <person name="Buee M."/>
            <person name="Carver A."/>
            <person name="Chen C."/>
            <person name="Cichocki N."/>
            <person name="Clum A."/>
            <person name="Culley D."/>
            <person name="Crous P.W."/>
            <person name="Fauchery L."/>
            <person name="Girlanda M."/>
            <person name="Hayes R."/>
            <person name="Keri Z."/>
            <person name="LaButti K."/>
            <person name="Lipzen A."/>
            <person name="Lombard V."/>
            <person name="Magnuson J."/>
            <person name="Maillard F."/>
            <person name="Morin E."/>
            <person name="Murat C."/>
            <person name="Nolan M."/>
            <person name="Ohm R."/>
            <person name="Pangilinan J."/>
            <person name="Pereira M."/>
            <person name="Perotto S."/>
            <person name="Peter M."/>
            <person name="Riley R."/>
            <person name="Sitrit Y."/>
            <person name="Stielow B."/>
            <person name="Szollosi G."/>
            <person name="Zifcakova L."/>
            <person name="Stursova M."/>
            <person name="Spatafora J.W."/>
            <person name="Tedersoo L."/>
            <person name="Vaario L.-M."/>
            <person name="Yamada A."/>
            <person name="Yan M."/>
            <person name="Wang P."/>
            <person name="Xu J."/>
            <person name="Bruns T."/>
            <person name="Baldrian P."/>
            <person name="Vilgalys R."/>
            <person name="Henrissat B."/>
            <person name="Grigoriev I.V."/>
            <person name="Hibbett D."/>
            <person name="Nagy L.G."/>
            <person name="Martin F.M."/>
        </authorList>
    </citation>
    <scope>NUCLEOTIDE SEQUENCE</scope>
    <source>
        <strain evidence="11">Prilba</strain>
    </source>
</reference>
<feature type="domain" description="Protein kinase" evidence="10">
    <location>
        <begin position="355"/>
        <end position="734"/>
    </location>
</feature>
<evidence type="ECO:0000256" key="5">
    <source>
        <dbReference type="ARBA" id="ARBA00022741"/>
    </source>
</evidence>
<evidence type="ECO:0000256" key="8">
    <source>
        <dbReference type="ARBA" id="ARBA00023212"/>
    </source>
</evidence>
<keyword evidence="8" id="KW-0206">Cytoskeleton</keyword>
<dbReference type="PANTHER" id="PTHR43289:SF6">
    <property type="entry name" value="SERINE_THREONINE-PROTEIN KINASE NEKL-3"/>
    <property type="match status" value="1"/>
</dbReference>
<keyword evidence="5" id="KW-0547">Nucleotide-binding</keyword>
<feature type="compositionally biased region" description="Basic and acidic residues" evidence="9">
    <location>
        <begin position="609"/>
        <end position="626"/>
    </location>
</feature>
<dbReference type="GO" id="GO:0004674">
    <property type="term" value="F:protein serine/threonine kinase activity"/>
    <property type="evidence" value="ECO:0007669"/>
    <property type="project" value="TreeGrafter"/>
</dbReference>
<dbReference type="GO" id="GO:0005524">
    <property type="term" value="F:ATP binding"/>
    <property type="evidence" value="ECO:0007669"/>
    <property type="project" value="UniProtKB-KW"/>
</dbReference>
<evidence type="ECO:0000259" key="10">
    <source>
        <dbReference type="PROSITE" id="PS50011"/>
    </source>
</evidence>
<gene>
    <name evidence="11" type="ORF">DFH94DRAFT_656110</name>
</gene>
<organism evidence="11 12">
    <name type="scientific">Russula ochroleuca</name>
    <dbReference type="NCBI Taxonomy" id="152965"/>
    <lineage>
        <taxon>Eukaryota</taxon>
        <taxon>Fungi</taxon>
        <taxon>Dikarya</taxon>
        <taxon>Basidiomycota</taxon>
        <taxon>Agaricomycotina</taxon>
        <taxon>Agaricomycetes</taxon>
        <taxon>Russulales</taxon>
        <taxon>Russulaceae</taxon>
        <taxon>Russula</taxon>
    </lineage>
</organism>
<dbReference type="OrthoDB" id="5987198at2759"/>
<dbReference type="Proteomes" id="UP000759537">
    <property type="component" value="Unassembled WGS sequence"/>
</dbReference>
<dbReference type="InterPro" id="IPR000719">
    <property type="entry name" value="Prot_kinase_dom"/>
</dbReference>
<dbReference type="InterPro" id="IPR011009">
    <property type="entry name" value="Kinase-like_dom_sf"/>
</dbReference>
<keyword evidence="7" id="KW-0067">ATP-binding</keyword>
<evidence type="ECO:0000256" key="2">
    <source>
        <dbReference type="ARBA" id="ARBA00004647"/>
    </source>
</evidence>
<comment type="similarity">
    <text evidence="3">Belongs to the protein kinase superfamily. NEK Ser/Thr protein kinase family. NIMA subfamily.</text>
</comment>